<dbReference type="KEGG" id="cqu:CpipJ_CPIJ009716"/>
<proteinExistence type="predicted"/>
<dbReference type="Proteomes" id="UP000002320">
    <property type="component" value="Unassembled WGS sequence"/>
</dbReference>
<dbReference type="EMBL" id="DS232064">
    <property type="protein sequence ID" value="EDS33649.1"/>
    <property type="molecule type" value="Genomic_DNA"/>
</dbReference>
<accession>B0WS30</accession>
<dbReference type="EnsemblMetazoa" id="CPIJ009716-RA">
    <property type="protein sequence ID" value="CPIJ009716-PA"/>
    <property type="gene ID" value="CPIJ009716"/>
</dbReference>
<name>B0WS30_CULQU</name>
<sequence length="256" mass="29091">MTQTWVYVEASRVKDLRHQAAVGQGDFVPDAELAGRSRQEFFDGSKATGNPVLGPLLLFLLADVDEDDQILEWLDAGRDDLADFANLGPLQDVLGQQRTLRARLLQDSPSATPSKRSTKRQGCDFGAWFDHWKSIRRSTQAARDLSVSAEYVYNGFYLVARTFQTISSGFQWKVLGKLGEDNAVTNLQELQADLAFQYLGSANFVVALENSTNNSLRLFQTDMDRIRREAFRRWDEVSRNYIFNMDLLIEEAQQCF</sequence>
<dbReference type="AlphaFoldDB" id="B0WS30"/>
<dbReference type="VEuPathDB" id="VectorBase:CQUJHB004904"/>
<evidence type="ECO:0000313" key="1">
    <source>
        <dbReference type="EMBL" id="EDS33649.1"/>
    </source>
</evidence>
<dbReference type="InParanoid" id="B0WS30"/>
<reference evidence="1" key="1">
    <citation type="submission" date="2007-03" db="EMBL/GenBank/DDBJ databases">
        <title>Annotation of Culex pipiens quinquefasciatus.</title>
        <authorList>
            <consortium name="The Broad Institute Genome Sequencing Platform"/>
            <person name="Atkinson P.W."/>
            <person name="Hemingway J."/>
            <person name="Christensen B.M."/>
            <person name="Higgs S."/>
            <person name="Kodira C."/>
            <person name="Hannick L."/>
            <person name="Megy K."/>
            <person name="O'Leary S."/>
            <person name="Pearson M."/>
            <person name="Haas B.J."/>
            <person name="Mauceli E."/>
            <person name="Wortman J.R."/>
            <person name="Lee N.H."/>
            <person name="Guigo R."/>
            <person name="Stanke M."/>
            <person name="Alvarado L."/>
            <person name="Amedeo P."/>
            <person name="Antoine C.H."/>
            <person name="Arensburger P."/>
            <person name="Bidwell S.L."/>
            <person name="Crawford M."/>
            <person name="Camaro F."/>
            <person name="Devon K."/>
            <person name="Engels R."/>
            <person name="Hammond M."/>
            <person name="Howarth C."/>
            <person name="Koehrsen M."/>
            <person name="Lawson D."/>
            <person name="Montgomery P."/>
            <person name="Nene V."/>
            <person name="Nusbaum C."/>
            <person name="Puiu D."/>
            <person name="Romero-Severson J."/>
            <person name="Severson D.W."/>
            <person name="Shumway M."/>
            <person name="Sisk P."/>
            <person name="Stolte C."/>
            <person name="Zeng Q."/>
            <person name="Eisenstadt E."/>
            <person name="Fraser-Liggett C."/>
            <person name="Strausberg R."/>
            <person name="Galagan J."/>
            <person name="Birren B."/>
            <person name="Collins F.H."/>
        </authorList>
    </citation>
    <scope>NUCLEOTIDE SEQUENCE [LARGE SCALE GENOMIC DNA]</scope>
    <source>
        <strain evidence="1">JHB</strain>
    </source>
</reference>
<gene>
    <name evidence="2" type="primary">6042389</name>
    <name evidence="1" type="ORF">CpipJ_CPIJ009716</name>
</gene>
<reference evidence="2" key="2">
    <citation type="submission" date="2021-02" db="UniProtKB">
        <authorList>
            <consortium name="EnsemblMetazoa"/>
        </authorList>
    </citation>
    <scope>IDENTIFICATION</scope>
    <source>
        <strain evidence="2">JHB</strain>
    </source>
</reference>
<organism>
    <name type="scientific">Culex quinquefasciatus</name>
    <name type="common">Southern house mosquito</name>
    <name type="synonym">Culex pungens</name>
    <dbReference type="NCBI Taxonomy" id="7176"/>
    <lineage>
        <taxon>Eukaryota</taxon>
        <taxon>Metazoa</taxon>
        <taxon>Ecdysozoa</taxon>
        <taxon>Arthropoda</taxon>
        <taxon>Hexapoda</taxon>
        <taxon>Insecta</taxon>
        <taxon>Pterygota</taxon>
        <taxon>Neoptera</taxon>
        <taxon>Endopterygota</taxon>
        <taxon>Diptera</taxon>
        <taxon>Nematocera</taxon>
        <taxon>Culicoidea</taxon>
        <taxon>Culicidae</taxon>
        <taxon>Culicinae</taxon>
        <taxon>Culicini</taxon>
        <taxon>Culex</taxon>
        <taxon>Culex</taxon>
    </lineage>
</organism>
<protein>
    <submittedName>
        <fullName evidence="1 2">Uncharacterized protein</fullName>
    </submittedName>
</protein>
<keyword evidence="3" id="KW-1185">Reference proteome</keyword>
<dbReference type="VEuPathDB" id="VectorBase:CPIJ009716"/>
<dbReference type="HOGENOM" id="CLU_1086853_0_0_1"/>
<dbReference type="OrthoDB" id="7723585at2759"/>
<evidence type="ECO:0000313" key="3">
    <source>
        <dbReference type="Proteomes" id="UP000002320"/>
    </source>
</evidence>
<evidence type="ECO:0000313" key="2">
    <source>
        <dbReference type="EnsemblMetazoa" id="CPIJ009716-PA"/>
    </source>
</evidence>